<reference evidence="1 2" key="1">
    <citation type="submission" date="2024-02" db="EMBL/GenBank/DDBJ databases">
        <title>De novo assembly and annotation of 12 fungi associated with fruit tree decline syndrome in Ontario, Canada.</title>
        <authorList>
            <person name="Sulman M."/>
            <person name="Ellouze W."/>
            <person name="Ilyukhin E."/>
        </authorList>
    </citation>
    <scope>NUCLEOTIDE SEQUENCE [LARGE SCALE GENOMIC DNA]</scope>
    <source>
        <strain evidence="1 2">M42-189</strain>
    </source>
</reference>
<gene>
    <name evidence="1" type="ORF">SLS60_005924</name>
</gene>
<sequence>MAPLDIHVTGAGTAYHPAERSILTLHAQSISFPTAQEADSMVASVLNSLCDAIAPYCPYETSTDSANNNAAISHYSIKTFETSQGRDRVQDYGSMSFSSKSSYKISFSASANLSIEFRDFALLARLATQIGSMENVKIKSLEWILTPSTQATVQGQARKEAARHAIRKAKDYAEVFGGLSGDEAAIKVRAMLVKENVPYKTFTKAKVHIGKVKNGKTQKSEWDYEPLDVGVEVKVDGRFSVHE</sequence>
<evidence type="ECO:0000313" key="2">
    <source>
        <dbReference type="Proteomes" id="UP001521785"/>
    </source>
</evidence>
<comment type="caution">
    <text evidence="1">The sequence shown here is derived from an EMBL/GenBank/DDBJ whole genome shotgun (WGS) entry which is preliminary data.</text>
</comment>
<dbReference type="Proteomes" id="UP001521785">
    <property type="component" value="Unassembled WGS sequence"/>
</dbReference>
<evidence type="ECO:0008006" key="3">
    <source>
        <dbReference type="Google" id="ProtNLM"/>
    </source>
</evidence>
<proteinExistence type="predicted"/>
<dbReference type="Pfam" id="PF04402">
    <property type="entry name" value="SIMPL"/>
    <property type="match status" value="1"/>
</dbReference>
<dbReference type="EMBL" id="JAKJXO020000007">
    <property type="protein sequence ID" value="KAL1602508.1"/>
    <property type="molecule type" value="Genomic_DNA"/>
</dbReference>
<evidence type="ECO:0000313" key="1">
    <source>
        <dbReference type="EMBL" id="KAL1602508.1"/>
    </source>
</evidence>
<name>A0ABR3RDX7_9PLEO</name>
<protein>
    <recommendedName>
        <fullName evidence="3">SIMPL domain-containing protein</fullName>
    </recommendedName>
</protein>
<keyword evidence="2" id="KW-1185">Reference proteome</keyword>
<accession>A0ABR3RDX7</accession>
<organism evidence="1 2">
    <name type="scientific">Paraconiothyrium brasiliense</name>
    <dbReference type="NCBI Taxonomy" id="300254"/>
    <lineage>
        <taxon>Eukaryota</taxon>
        <taxon>Fungi</taxon>
        <taxon>Dikarya</taxon>
        <taxon>Ascomycota</taxon>
        <taxon>Pezizomycotina</taxon>
        <taxon>Dothideomycetes</taxon>
        <taxon>Pleosporomycetidae</taxon>
        <taxon>Pleosporales</taxon>
        <taxon>Massarineae</taxon>
        <taxon>Didymosphaeriaceae</taxon>
        <taxon>Paraconiothyrium</taxon>
    </lineage>
</organism>
<dbReference type="InterPro" id="IPR007497">
    <property type="entry name" value="SIMPL/DUF541"/>
</dbReference>